<comment type="caution">
    <text evidence="1">The sequence shown here is derived from an EMBL/GenBank/DDBJ whole genome shotgun (WGS) entry which is preliminary data.</text>
</comment>
<protein>
    <submittedName>
        <fullName evidence="1">Uncharacterized protein</fullName>
    </submittedName>
</protein>
<gene>
    <name evidence="1" type="ORF">A7X83_11330</name>
</gene>
<dbReference type="Proteomes" id="UP000249614">
    <property type="component" value="Unassembled WGS sequence"/>
</dbReference>
<dbReference type="AlphaFoldDB" id="A0A2W6I391"/>
<dbReference type="RefSeq" id="WP_111112918.1">
    <property type="nucleotide sequence ID" value="NZ_LXXM01000189.1"/>
</dbReference>
<evidence type="ECO:0000313" key="2">
    <source>
        <dbReference type="Proteomes" id="UP000249614"/>
    </source>
</evidence>
<dbReference type="EMBL" id="LXXM01000189">
    <property type="protein sequence ID" value="PZS90081.1"/>
    <property type="molecule type" value="Genomic_DNA"/>
</dbReference>
<sequence>MPLPSLFSRRTTDQETIRLALDDETYRQPSVVHARDRWSVLVSSCQTLRDAIAAKRRREDVTGLVVELERREQCAALARTAYEQAIQEAHQEVWTRYRVAVSQGLDWTSILTPMRGFSGHTRRFVLEAQKEEQPVVAGPVEGRVWGMGVKR</sequence>
<name>A0A2W6I391_STEMA</name>
<proteinExistence type="predicted"/>
<evidence type="ECO:0000313" key="1">
    <source>
        <dbReference type="EMBL" id="PZS90081.1"/>
    </source>
</evidence>
<organism evidence="1 2">
    <name type="scientific">Stenotrophomonas maltophilia</name>
    <name type="common">Pseudomonas maltophilia</name>
    <name type="synonym">Xanthomonas maltophilia</name>
    <dbReference type="NCBI Taxonomy" id="40324"/>
    <lineage>
        <taxon>Bacteria</taxon>
        <taxon>Pseudomonadati</taxon>
        <taxon>Pseudomonadota</taxon>
        <taxon>Gammaproteobacteria</taxon>
        <taxon>Lysobacterales</taxon>
        <taxon>Lysobacteraceae</taxon>
        <taxon>Stenotrophomonas</taxon>
        <taxon>Stenotrophomonas maltophilia group</taxon>
    </lineage>
</organism>
<reference evidence="1 2" key="1">
    <citation type="submission" date="2016-05" db="EMBL/GenBank/DDBJ databases">
        <authorList>
            <person name="Lavstsen T."/>
            <person name="Jespersen J.S."/>
        </authorList>
    </citation>
    <scope>NUCLEOTIDE SEQUENCE [LARGE SCALE GENOMIC DNA]</scope>
    <source>
        <strain evidence="1 2">SM-5815</strain>
    </source>
</reference>
<accession>A0A2W6I391</accession>